<accession>A0A371ASS4</accession>
<dbReference type="RefSeq" id="WP_115483025.1">
    <property type="nucleotide sequence ID" value="NZ_QRCT01000049.1"/>
</dbReference>
<reference evidence="2 3" key="1">
    <citation type="submission" date="2018-07" db="EMBL/GenBank/DDBJ databases">
        <title>Anaerosacharophilus polymeroproducens gen. nov. sp. nov., an anaerobic bacterium isolated from salt field.</title>
        <authorList>
            <person name="Kim W."/>
            <person name="Yang S.-H."/>
            <person name="Oh J."/>
            <person name="Lee J.-H."/>
            <person name="Kwon K.K."/>
        </authorList>
    </citation>
    <scope>NUCLEOTIDE SEQUENCE [LARGE SCALE GENOMIC DNA]</scope>
    <source>
        <strain evidence="2 3">MCWD5</strain>
    </source>
</reference>
<dbReference type="EMBL" id="QRCT01000049">
    <property type="protein sequence ID" value="RDU22615.1"/>
    <property type="molecule type" value="Genomic_DNA"/>
</dbReference>
<proteinExistence type="predicted"/>
<gene>
    <name evidence="2" type="ORF">DWV06_15185</name>
</gene>
<dbReference type="Gene3D" id="3.40.950.10">
    <property type="entry name" value="Fe-only Hydrogenase (Larger Subunit), Chain L, domain 3"/>
    <property type="match status" value="1"/>
</dbReference>
<comment type="caution">
    <text evidence="2">The sequence shown here is derived from an EMBL/GenBank/DDBJ whole genome shotgun (WGS) entry which is preliminary data.</text>
</comment>
<feature type="domain" description="Iron hydrogenase large subunit C-terminal" evidence="1">
    <location>
        <begin position="83"/>
        <end position="319"/>
    </location>
</feature>
<dbReference type="PANTHER" id="PTHR11615">
    <property type="entry name" value="NITRATE, FORMATE, IRON DEHYDROGENASE"/>
    <property type="match status" value="1"/>
</dbReference>
<dbReference type="InterPro" id="IPR009016">
    <property type="entry name" value="Fe_hydrogenase"/>
</dbReference>
<dbReference type="SUPFAM" id="SSF53920">
    <property type="entry name" value="Fe-only hydrogenase"/>
    <property type="match status" value="1"/>
</dbReference>
<keyword evidence="3" id="KW-1185">Reference proteome</keyword>
<organism evidence="2 3">
    <name type="scientific">Anaerosacchariphilus polymeriproducens</name>
    <dbReference type="NCBI Taxonomy" id="1812858"/>
    <lineage>
        <taxon>Bacteria</taxon>
        <taxon>Bacillati</taxon>
        <taxon>Bacillota</taxon>
        <taxon>Clostridia</taxon>
        <taxon>Lachnospirales</taxon>
        <taxon>Lachnospiraceae</taxon>
        <taxon>Anaerosacchariphilus</taxon>
    </lineage>
</organism>
<evidence type="ECO:0000313" key="3">
    <source>
        <dbReference type="Proteomes" id="UP000255036"/>
    </source>
</evidence>
<dbReference type="InterPro" id="IPR004108">
    <property type="entry name" value="Fe_hydrogenase_lsu_C"/>
</dbReference>
<dbReference type="OrthoDB" id="9798098at2"/>
<dbReference type="Pfam" id="PF02906">
    <property type="entry name" value="Fe_hyd_lg_C"/>
    <property type="match status" value="1"/>
</dbReference>
<dbReference type="AlphaFoldDB" id="A0A371ASS4"/>
<sequence>MSTFKHLYKSVTDEKHGHKLEEGLEKVRSKDPEENHLSCLLHPEERISSLKEKEVFMKEAMDDPEFTKDLKLTIDLLQNHKGPVYALVAPAYIGQFGDHITTGQIRSAFKEMGFTGMVEVAVFADILTFKEALEFHDNIKDENDFQLTSCCCPVWISLIKKHFPKIVSHIPPAVSPMIACGRVAKHLQPDAATIFIGPCMAKKMEAKEEDIKDAIDCVLTFQETEQLFEKMSIVLENQIESIRNHTSYAGRIYARTGGVSKAVEMTIKRIDPNQKIKFKAKQADGVMECKKLLEELLEGKVEANFYEGMGCQGGCVGGPKRIISTEKGKENVEEYAKEAEFETPLDNPYVIELLHVLGFKTVKDFVENSKLLTRKFT</sequence>
<dbReference type="Proteomes" id="UP000255036">
    <property type="component" value="Unassembled WGS sequence"/>
</dbReference>
<protein>
    <submittedName>
        <fullName evidence="2">Hydrogenase</fullName>
    </submittedName>
</protein>
<dbReference type="InterPro" id="IPR050340">
    <property type="entry name" value="Cytosolic_Fe-S_CAF"/>
</dbReference>
<evidence type="ECO:0000313" key="2">
    <source>
        <dbReference type="EMBL" id="RDU22615.1"/>
    </source>
</evidence>
<evidence type="ECO:0000259" key="1">
    <source>
        <dbReference type="Pfam" id="PF02906"/>
    </source>
</evidence>
<name>A0A371ASS4_9FIRM</name>